<dbReference type="Gene3D" id="1.10.357.10">
    <property type="entry name" value="Tetracycline Repressor, domain 2"/>
    <property type="match status" value="1"/>
</dbReference>
<feature type="DNA-binding region" description="H-T-H motif" evidence="2">
    <location>
        <begin position="36"/>
        <end position="55"/>
    </location>
</feature>
<gene>
    <name evidence="4" type="ORF">GCM10010913_06640</name>
</gene>
<evidence type="ECO:0000259" key="3">
    <source>
        <dbReference type="PROSITE" id="PS50977"/>
    </source>
</evidence>
<reference evidence="5" key="1">
    <citation type="journal article" date="2019" name="Int. J. Syst. Evol. Microbiol.">
        <title>The Global Catalogue of Microorganisms (GCM) 10K type strain sequencing project: providing services to taxonomists for standard genome sequencing and annotation.</title>
        <authorList>
            <consortium name="The Broad Institute Genomics Platform"/>
            <consortium name="The Broad Institute Genome Sequencing Center for Infectious Disease"/>
            <person name="Wu L."/>
            <person name="Ma J."/>
        </authorList>
    </citation>
    <scope>NUCLEOTIDE SEQUENCE [LARGE SCALE GENOMIC DNA]</scope>
    <source>
        <strain evidence="5">CGMCC 1.15420</strain>
    </source>
</reference>
<dbReference type="RefSeq" id="WP_120462421.1">
    <property type="nucleotide sequence ID" value="NZ_BMIW01000003.1"/>
</dbReference>
<keyword evidence="5" id="KW-1185">Reference proteome</keyword>
<proteinExistence type="predicted"/>
<feature type="domain" description="HTH tetR-type" evidence="3">
    <location>
        <begin position="14"/>
        <end position="73"/>
    </location>
</feature>
<evidence type="ECO:0000313" key="4">
    <source>
        <dbReference type="EMBL" id="GGF87840.1"/>
    </source>
</evidence>
<organism evidence="4 5">
    <name type="scientific">Paenibacillus aceti</name>
    <dbReference type="NCBI Taxonomy" id="1820010"/>
    <lineage>
        <taxon>Bacteria</taxon>
        <taxon>Bacillati</taxon>
        <taxon>Bacillota</taxon>
        <taxon>Bacilli</taxon>
        <taxon>Bacillales</taxon>
        <taxon>Paenibacillaceae</taxon>
        <taxon>Paenibacillus</taxon>
    </lineage>
</organism>
<accession>A0ABQ1VPT4</accession>
<name>A0ABQ1VPT4_9BACL</name>
<dbReference type="Pfam" id="PF00440">
    <property type="entry name" value="TetR_N"/>
    <property type="match status" value="1"/>
</dbReference>
<sequence length="227" mass="25128">MTPRTKAQNEEIRNRRIAQIVAAAADVYLDKGMLMEIRDVARVAGLGYGTVYHYYKNKIDLLHDLLWQAMERMAMTVQQLIDESQGLSGGKLPYEEARVSGTGDRPIESEQENQQLMVLVSGILKAWSKDHAAYLVCQLGNEAYRQLPEEQASPLAKVYLEYIIAPLSTVLEQGEAGVPSDMMTIDAENKAQMLLSAMCGCTLLPLRRGTLRSEAEGIASFLCAGLM</sequence>
<dbReference type="SUPFAM" id="SSF46689">
    <property type="entry name" value="Homeodomain-like"/>
    <property type="match status" value="1"/>
</dbReference>
<keyword evidence="1 2" id="KW-0238">DNA-binding</keyword>
<protein>
    <recommendedName>
        <fullName evidence="3">HTH tetR-type domain-containing protein</fullName>
    </recommendedName>
</protein>
<dbReference type="EMBL" id="BMIW01000003">
    <property type="protein sequence ID" value="GGF87840.1"/>
    <property type="molecule type" value="Genomic_DNA"/>
</dbReference>
<dbReference type="PROSITE" id="PS50977">
    <property type="entry name" value="HTH_TETR_2"/>
    <property type="match status" value="1"/>
</dbReference>
<dbReference type="InterPro" id="IPR009057">
    <property type="entry name" value="Homeodomain-like_sf"/>
</dbReference>
<evidence type="ECO:0000256" key="2">
    <source>
        <dbReference type="PROSITE-ProRule" id="PRU00335"/>
    </source>
</evidence>
<comment type="caution">
    <text evidence="4">The sequence shown here is derived from an EMBL/GenBank/DDBJ whole genome shotgun (WGS) entry which is preliminary data.</text>
</comment>
<evidence type="ECO:0000313" key="5">
    <source>
        <dbReference type="Proteomes" id="UP000608420"/>
    </source>
</evidence>
<dbReference type="Proteomes" id="UP000608420">
    <property type="component" value="Unassembled WGS sequence"/>
</dbReference>
<dbReference type="InterPro" id="IPR001647">
    <property type="entry name" value="HTH_TetR"/>
</dbReference>
<evidence type="ECO:0000256" key="1">
    <source>
        <dbReference type="ARBA" id="ARBA00023125"/>
    </source>
</evidence>
<dbReference type="PRINTS" id="PR00455">
    <property type="entry name" value="HTHTETR"/>
</dbReference>